<dbReference type="GO" id="GO:0006281">
    <property type="term" value="P:DNA repair"/>
    <property type="evidence" value="ECO:0007669"/>
    <property type="project" value="InterPro"/>
</dbReference>
<dbReference type="PANTHER" id="PTHR43046">
    <property type="entry name" value="GDP-MANNOSE MANNOSYL HYDROLASE"/>
    <property type="match status" value="1"/>
</dbReference>
<comment type="caution">
    <text evidence="4">The sequence shown here is derived from an EMBL/GenBank/DDBJ whole genome shotgun (WGS) entry which is preliminary data.</text>
</comment>
<dbReference type="Pfam" id="PF00293">
    <property type="entry name" value="NUDIX"/>
    <property type="match status" value="1"/>
</dbReference>
<proteinExistence type="predicted"/>
<evidence type="ECO:0000313" key="4">
    <source>
        <dbReference type="EMBL" id="RIV23671.1"/>
    </source>
</evidence>
<gene>
    <name evidence="4" type="ORF">DYU11_11865</name>
</gene>
<dbReference type="OrthoDB" id="9804563at2"/>
<evidence type="ECO:0000259" key="3">
    <source>
        <dbReference type="PROSITE" id="PS51462"/>
    </source>
</evidence>
<dbReference type="InterPro" id="IPR015797">
    <property type="entry name" value="NUDIX_hydrolase-like_dom_sf"/>
</dbReference>
<keyword evidence="5" id="KW-1185">Reference proteome</keyword>
<dbReference type="RefSeq" id="WP_119667886.1">
    <property type="nucleotide sequence ID" value="NZ_QXED01000003.1"/>
</dbReference>
<dbReference type="PROSITE" id="PS00893">
    <property type="entry name" value="NUDIX_BOX"/>
    <property type="match status" value="1"/>
</dbReference>
<dbReference type="Proteomes" id="UP000283523">
    <property type="component" value="Unassembled WGS sequence"/>
</dbReference>
<dbReference type="CDD" id="cd18886">
    <property type="entry name" value="NUDIX_MutT_Nudt1"/>
    <property type="match status" value="1"/>
</dbReference>
<sequence>MGSLSVPLGLKRTAVLCVLRHGTAFLLLKRLKEPNKDQYTPVGGKLDPFESPVQAAYRETWEETGIRADRMTFCGVLTESSPTAYNWTSYVYVAEIERVPPPPCNEGTLEWIEFADVLNVPTPKTDWFIYDYLLRSKPFAFSAEFDAQLTLLTMREEIEDVVVYQQGS</sequence>
<dbReference type="AlphaFoldDB" id="A0A418MBB1"/>
<dbReference type="PROSITE" id="PS51462">
    <property type="entry name" value="NUDIX"/>
    <property type="match status" value="1"/>
</dbReference>
<reference evidence="4 5" key="1">
    <citation type="submission" date="2018-08" db="EMBL/GenBank/DDBJ databases">
        <title>Fibrisoma montanum sp. nov., isolated from Danxia mountain soil.</title>
        <authorList>
            <person name="Huang Y."/>
        </authorList>
    </citation>
    <scope>NUCLEOTIDE SEQUENCE [LARGE SCALE GENOMIC DNA]</scope>
    <source>
        <strain evidence="4 5">HYT19</strain>
    </source>
</reference>
<evidence type="ECO:0000313" key="5">
    <source>
        <dbReference type="Proteomes" id="UP000283523"/>
    </source>
</evidence>
<dbReference type="SUPFAM" id="SSF55811">
    <property type="entry name" value="Nudix"/>
    <property type="match status" value="1"/>
</dbReference>
<keyword evidence="2" id="KW-0378">Hydrolase</keyword>
<dbReference type="InterPro" id="IPR003562">
    <property type="entry name" value="Mutator_MutX_prot"/>
</dbReference>
<dbReference type="PRINTS" id="PR01402">
    <property type="entry name" value="MUTATORMUTX"/>
</dbReference>
<dbReference type="GO" id="GO:0008413">
    <property type="term" value="F:8-oxo-7,8-dihydroguanosine triphosphate pyrophosphatase activity"/>
    <property type="evidence" value="ECO:0007669"/>
    <property type="project" value="InterPro"/>
</dbReference>
<dbReference type="PANTHER" id="PTHR43046:SF2">
    <property type="entry name" value="8-OXO-DGTP DIPHOSPHATASE-RELATED"/>
    <property type="match status" value="1"/>
</dbReference>
<name>A0A418MBB1_9BACT</name>
<protein>
    <submittedName>
        <fullName evidence="4">NUDIX domain-containing protein</fullName>
    </submittedName>
</protein>
<evidence type="ECO:0000256" key="1">
    <source>
        <dbReference type="ARBA" id="ARBA00001946"/>
    </source>
</evidence>
<dbReference type="InterPro" id="IPR000086">
    <property type="entry name" value="NUDIX_hydrolase_dom"/>
</dbReference>
<comment type="cofactor">
    <cofactor evidence="1">
        <name>Mg(2+)</name>
        <dbReference type="ChEBI" id="CHEBI:18420"/>
    </cofactor>
</comment>
<accession>A0A418MBB1</accession>
<feature type="domain" description="Nudix hydrolase" evidence="3">
    <location>
        <begin position="10"/>
        <end position="135"/>
    </location>
</feature>
<dbReference type="InterPro" id="IPR020084">
    <property type="entry name" value="NUDIX_hydrolase_CS"/>
</dbReference>
<organism evidence="4 5">
    <name type="scientific">Fibrisoma montanum</name>
    <dbReference type="NCBI Taxonomy" id="2305895"/>
    <lineage>
        <taxon>Bacteria</taxon>
        <taxon>Pseudomonadati</taxon>
        <taxon>Bacteroidota</taxon>
        <taxon>Cytophagia</taxon>
        <taxon>Cytophagales</taxon>
        <taxon>Spirosomataceae</taxon>
        <taxon>Fibrisoma</taxon>
    </lineage>
</organism>
<dbReference type="Gene3D" id="3.90.79.10">
    <property type="entry name" value="Nucleoside Triphosphate Pyrophosphohydrolase"/>
    <property type="match status" value="1"/>
</dbReference>
<evidence type="ECO:0000256" key="2">
    <source>
        <dbReference type="ARBA" id="ARBA00022801"/>
    </source>
</evidence>
<dbReference type="EMBL" id="QXED01000003">
    <property type="protein sequence ID" value="RIV23671.1"/>
    <property type="molecule type" value="Genomic_DNA"/>
</dbReference>